<feature type="transmembrane region" description="Helical" evidence="5">
    <location>
        <begin position="180"/>
        <end position="201"/>
    </location>
</feature>
<keyword evidence="3 5" id="KW-1133">Transmembrane helix</keyword>
<evidence type="ECO:0000256" key="2">
    <source>
        <dbReference type="ARBA" id="ARBA00022692"/>
    </source>
</evidence>
<keyword evidence="8" id="KW-1185">Reference proteome</keyword>
<dbReference type="GO" id="GO:0020037">
    <property type="term" value="F:heme binding"/>
    <property type="evidence" value="ECO:0007669"/>
    <property type="project" value="InterPro"/>
</dbReference>
<evidence type="ECO:0000313" key="7">
    <source>
        <dbReference type="EMBL" id="PWA06400.1"/>
    </source>
</evidence>
<dbReference type="GO" id="GO:0017004">
    <property type="term" value="P:cytochrome complex assembly"/>
    <property type="evidence" value="ECO:0007669"/>
    <property type="project" value="InterPro"/>
</dbReference>
<evidence type="ECO:0000259" key="6">
    <source>
        <dbReference type="Pfam" id="PF01578"/>
    </source>
</evidence>
<proteinExistence type="predicted"/>
<protein>
    <submittedName>
        <fullName evidence="7">Cytochrome C assembly protein</fullName>
    </submittedName>
</protein>
<dbReference type="Proteomes" id="UP000245998">
    <property type="component" value="Unassembled WGS sequence"/>
</dbReference>
<dbReference type="GO" id="GO:0005886">
    <property type="term" value="C:plasma membrane"/>
    <property type="evidence" value="ECO:0007669"/>
    <property type="project" value="TreeGrafter"/>
</dbReference>
<dbReference type="InterPro" id="IPR002541">
    <property type="entry name" value="Cyt_c_assembly"/>
</dbReference>
<evidence type="ECO:0000256" key="1">
    <source>
        <dbReference type="ARBA" id="ARBA00004141"/>
    </source>
</evidence>
<dbReference type="AlphaFoldDB" id="A0A2U1JMK9"/>
<dbReference type="PANTHER" id="PTHR30071">
    <property type="entry name" value="HEME EXPORTER PROTEIN C"/>
    <property type="match status" value="1"/>
</dbReference>
<feature type="transmembrane region" description="Helical" evidence="5">
    <location>
        <begin position="6"/>
        <end position="22"/>
    </location>
</feature>
<dbReference type="EMBL" id="QCZG01000059">
    <property type="protein sequence ID" value="PWA06400.1"/>
    <property type="molecule type" value="Genomic_DNA"/>
</dbReference>
<feature type="transmembrane region" description="Helical" evidence="5">
    <location>
        <begin position="244"/>
        <end position="261"/>
    </location>
</feature>
<evidence type="ECO:0000256" key="3">
    <source>
        <dbReference type="ARBA" id="ARBA00022989"/>
    </source>
</evidence>
<comment type="caution">
    <text evidence="7">The sequence shown here is derived from an EMBL/GenBank/DDBJ whole genome shotgun (WGS) entry which is preliminary data.</text>
</comment>
<feature type="transmembrane region" description="Helical" evidence="5">
    <location>
        <begin position="129"/>
        <end position="159"/>
    </location>
</feature>
<evidence type="ECO:0000256" key="5">
    <source>
        <dbReference type="SAM" id="Phobius"/>
    </source>
</evidence>
<feature type="transmembrane region" description="Helical" evidence="5">
    <location>
        <begin position="67"/>
        <end position="86"/>
    </location>
</feature>
<sequence length="271" mass="31884">MIDWIYEITIILYAISLLGYFIDFLQNNRKANRFAFWLLSIVWALQTLIFVVYFFDLNRYPILTPFEGFYFVTWMIITLSLIINWFSRIDFFVFFANMIGFLMMSLHFFSPKSELSPLITATLTTELFLMHIAMAFLSYAAFTLSFVFAVMYVIQYEMLKNKKSIKRLGRFGSLTELERMSFFFAMVGVPLLSLSIIWGGIWGHLTIDQFNYLDAKVITSIMVVIGYCFFLYAKVVKNTQGKSLSFINIVAFLLLLINIFLSRSFSEFHWW</sequence>
<feature type="transmembrane region" description="Helical" evidence="5">
    <location>
        <begin position="34"/>
        <end position="55"/>
    </location>
</feature>
<dbReference type="InterPro" id="IPR045062">
    <property type="entry name" value="Cyt_c_biogenesis_CcsA/CcmC"/>
</dbReference>
<accession>A0A2U1JMK9</accession>
<feature type="transmembrane region" description="Helical" evidence="5">
    <location>
        <begin position="213"/>
        <end position="232"/>
    </location>
</feature>
<keyword evidence="2 5" id="KW-0812">Transmembrane</keyword>
<reference evidence="7 8" key="1">
    <citation type="submission" date="2018-04" db="EMBL/GenBank/DDBJ databases">
        <title>Camelliibacillus theae gen. nov., sp. nov., isolated from Pu'er tea.</title>
        <authorList>
            <person name="Niu L."/>
        </authorList>
    </citation>
    <scope>NUCLEOTIDE SEQUENCE [LARGE SCALE GENOMIC DNA]</scope>
    <source>
        <strain evidence="7 8">T8</strain>
    </source>
</reference>
<evidence type="ECO:0000313" key="8">
    <source>
        <dbReference type="Proteomes" id="UP000245998"/>
    </source>
</evidence>
<gene>
    <name evidence="7" type="ORF">DCC39_17425</name>
</gene>
<dbReference type="PANTHER" id="PTHR30071:SF15">
    <property type="entry name" value="PROTEIN HEMX"/>
    <property type="match status" value="1"/>
</dbReference>
<dbReference type="OrthoDB" id="2417400at2"/>
<organism evidence="7 8">
    <name type="scientific">Pueribacillus theae</name>
    <dbReference type="NCBI Taxonomy" id="2171751"/>
    <lineage>
        <taxon>Bacteria</taxon>
        <taxon>Bacillati</taxon>
        <taxon>Bacillota</taxon>
        <taxon>Bacilli</taxon>
        <taxon>Bacillales</taxon>
        <taxon>Bacillaceae</taxon>
        <taxon>Pueribacillus</taxon>
    </lineage>
</organism>
<feature type="domain" description="Cytochrome c assembly protein" evidence="6">
    <location>
        <begin position="69"/>
        <end position="267"/>
    </location>
</feature>
<name>A0A2U1JMK9_9BACI</name>
<dbReference type="RefSeq" id="WP_116556177.1">
    <property type="nucleotide sequence ID" value="NZ_QCZG01000059.1"/>
</dbReference>
<dbReference type="Pfam" id="PF01578">
    <property type="entry name" value="Cytochrom_C_asm"/>
    <property type="match status" value="1"/>
</dbReference>
<comment type="subcellular location">
    <subcellularLocation>
        <location evidence="1">Membrane</location>
        <topology evidence="1">Multi-pass membrane protein</topology>
    </subcellularLocation>
</comment>
<keyword evidence="4 5" id="KW-0472">Membrane</keyword>
<feature type="transmembrane region" description="Helical" evidence="5">
    <location>
        <begin position="91"/>
        <end position="109"/>
    </location>
</feature>
<evidence type="ECO:0000256" key="4">
    <source>
        <dbReference type="ARBA" id="ARBA00023136"/>
    </source>
</evidence>